<evidence type="ECO:0000313" key="3">
    <source>
        <dbReference type="EMBL" id="EBQ5495040.1"/>
    </source>
</evidence>
<evidence type="ECO:0000313" key="2">
    <source>
        <dbReference type="EMBL" id="EBP1044555.1"/>
    </source>
</evidence>
<name>A0A5V3I629_SALER</name>
<dbReference type="EMBL" id="AAGKQX010000011">
    <property type="protein sequence ID" value="EBP1044555.1"/>
    <property type="molecule type" value="Genomic_DNA"/>
</dbReference>
<dbReference type="NCBIfam" id="TIGR03655">
    <property type="entry name" value="anti_R_Lar"/>
    <property type="match status" value="1"/>
</dbReference>
<evidence type="ECO:0000313" key="4">
    <source>
        <dbReference type="EMBL" id="ECR4600137.1"/>
    </source>
</evidence>
<accession>A0A5V3I629</accession>
<dbReference type="EMBL" id="AAGCYT010000030">
    <property type="protein sequence ID" value="EBM5511537.1"/>
    <property type="molecule type" value="Genomic_DNA"/>
</dbReference>
<dbReference type="Pfam" id="PF14354">
    <property type="entry name" value="Lar_restr_allev"/>
    <property type="match status" value="1"/>
</dbReference>
<dbReference type="EMBL" id="AAKGGF010000008">
    <property type="protein sequence ID" value="ECR4600137.1"/>
    <property type="molecule type" value="Genomic_DNA"/>
</dbReference>
<dbReference type="InterPro" id="IPR019908">
    <property type="entry name" value="Toxin_RalR"/>
</dbReference>
<dbReference type="AlphaFoldDB" id="A0A5V3I629"/>
<reference evidence="2" key="1">
    <citation type="submission" date="2018-07" db="EMBL/GenBank/DDBJ databases">
        <authorList>
            <consortium name="GenomeTrakr network: Whole genome sequencing for foodborne pathogen traceback"/>
        </authorList>
    </citation>
    <scope>NUCLEOTIDE SEQUENCE</scope>
    <source>
        <strain evidence="2">CFSAN024222</strain>
        <strain evidence="3">CFSAN036006</strain>
    </source>
</reference>
<gene>
    <name evidence="3" type="ORF">AIY28_04260</name>
    <name evidence="1" type="ORF">D1E13_21085</name>
    <name evidence="4" type="ORF">F1G87_11310</name>
    <name evidence="2" type="ORF">LM35_12845</name>
</gene>
<protein>
    <submittedName>
        <fullName evidence="4">Restriction alleviation protein, Lar family</fullName>
    </submittedName>
</protein>
<organism evidence="4">
    <name type="scientific">Salmonella enterica</name>
    <name type="common">Salmonella choleraesuis</name>
    <dbReference type="NCBI Taxonomy" id="28901"/>
    <lineage>
        <taxon>Bacteria</taxon>
        <taxon>Pseudomonadati</taxon>
        <taxon>Pseudomonadota</taxon>
        <taxon>Gammaproteobacteria</taxon>
        <taxon>Enterobacterales</taxon>
        <taxon>Enterobacteriaceae</taxon>
        <taxon>Salmonella</taxon>
    </lineage>
</organism>
<comment type="caution">
    <text evidence="4">The sequence shown here is derived from an EMBL/GenBank/DDBJ whole genome shotgun (WGS) entry which is preliminary data.</text>
</comment>
<reference evidence="4" key="2">
    <citation type="submission" date="2019-09" db="EMBL/GenBank/DDBJ databases">
        <authorList>
            <consortium name="PulseNet: The National Subtyping Network for Foodborne Disease Surveillance"/>
            <person name="Tarr C.L."/>
            <person name="Trees E."/>
            <person name="Katz L.S."/>
            <person name="Carleton-Romer H.A."/>
            <person name="Stroika S."/>
            <person name="Kucerova Z."/>
            <person name="Roache K.F."/>
            <person name="Sabol A.L."/>
            <person name="Besser J."/>
            <person name="Gerner-Smidt P."/>
        </authorList>
    </citation>
    <scope>NUCLEOTIDE SEQUENCE</scope>
    <source>
        <strain evidence="1">PNUSAS050876</strain>
        <strain evidence="4">PNUSAS096318</strain>
    </source>
</reference>
<evidence type="ECO:0000313" key="1">
    <source>
        <dbReference type="EMBL" id="EBM5511537.1"/>
    </source>
</evidence>
<proteinExistence type="predicted"/>
<sequence>MSLPKPCPFCGSGNIETVSHSVGSWFFVYCSECGANGPEENTIVKAALAWNRRAGDEANLSASQRSNQK</sequence>
<dbReference type="EMBL" id="AAGPJC010000008">
    <property type="protein sequence ID" value="EBQ5495040.1"/>
    <property type="molecule type" value="Genomic_DNA"/>
</dbReference>